<reference evidence="2 3" key="1">
    <citation type="journal article" date="2020" name="Nat. Food">
        <title>A phased Vanilla planifolia genome enables genetic improvement of flavour and production.</title>
        <authorList>
            <person name="Hasing T."/>
            <person name="Tang H."/>
            <person name="Brym M."/>
            <person name="Khazi F."/>
            <person name="Huang T."/>
            <person name="Chambers A.H."/>
        </authorList>
    </citation>
    <scope>NUCLEOTIDE SEQUENCE [LARGE SCALE GENOMIC DNA]</scope>
    <source>
        <tissue evidence="2">Leaf</tissue>
    </source>
</reference>
<proteinExistence type="predicted"/>
<name>A0A835UGQ5_VANPL</name>
<dbReference type="AlphaFoldDB" id="A0A835UGQ5"/>
<dbReference type="EMBL" id="JADCNM010000012">
    <property type="protein sequence ID" value="KAG0458756.1"/>
    <property type="molecule type" value="Genomic_DNA"/>
</dbReference>
<accession>A0A835UGQ5</accession>
<organism evidence="2 3">
    <name type="scientific">Vanilla planifolia</name>
    <name type="common">Vanilla</name>
    <dbReference type="NCBI Taxonomy" id="51239"/>
    <lineage>
        <taxon>Eukaryota</taxon>
        <taxon>Viridiplantae</taxon>
        <taxon>Streptophyta</taxon>
        <taxon>Embryophyta</taxon>
        <taxon>Tracheophyta</taxon>
        <taxon>Spermatophyta</taxon>
        <taxon>Magnoliopsida</taxon>
        <taxon>Liliopsida</taxon>
        <taxon>Asparagales</taxon>
        <taxon>Orchidaceae</taxon>
        <taxon>Vanilloideae</taxon>
        <taxon>Vanilleae</taxon>
        <taxon>Vanilla</taxon>
    </lineage>
</organism>
<dbReference type="OrthoDB" id="10596320at2759"/>
<gene>
    <name evidence="2" type="ORF">HPP92_021884</name>
</gene>
<sequence length="112" mass="11982">MGRSVSRHGLCCGARDCPSAGAFARSRSDGSVETVPVHKQQPPGAGKPPLVGKSTSTVGGEVRMLHGYGDADREDAKRCTIKNLDNGKEFVVNELREDGMWNKLGRWELGGS</sequence>
<comment type="caution">
    <text evidence="2">The sequence shown here is derived from an EMBL/GenBank/DDBJ whole genome shotgun (WGS) entry which is preliminary data.</text>
</comment>
<dbReference type="Proteomes" id="UP000639772">
    <property type="component" value="Chromosome 12"/>
</dbReference>
<feature type="region of interest" description="Disordered" evidence="1">
    <location>
        <begin position="26"/>
        <end position="55"/>
    </location>
</feature>
<evidence type="ECO:0000313" key="2">
    <source>
        <dbReference type="EMBL" id="KAG0458756.1"/>
    </source>
</evidence>
<protein>
    <submittedName>
        <fullName evidence="2">Uncharacterized protein</fullName>
    </submittedName>
</protein>
<evidence type="ECO:0000256" key="1">
    <source>
        <dbReference type="SAM" id="MobiDB-lite"/>
    </source>
</evidence>
<evidence type="ECO:0000313" key="3">
    <source>
        <dbReference type="Proteomes" id="UP000639772"/>
    </source>
</evidence>